<dbReference type="STRING" id="1391654.AKJ09_10808"/>
<dbReference type="EMBL" id="CP012333">
    <property type="protein sequence ID" value="AKV04145.1"/>
    <property type="molecule type" value="Genomic_DNA"/>
</dbReference>
<dbReference type="Proteomes" id="UP000064967">
    <property type="component" value="Chromosome"/>
</dbReference>
<reference evidence="1 2" key="1">
    <citation type="submission" date="2015-08" db="EMBL/GenBank/DDBJ databases">
        <authorList>
            <person name="Babu N.S."/>
            <person name="Beckwith C.J."/>
            <person name="Beseler K.G."/>
            <person name="Brison A."/>
            <person name="Carone J.V."/>
            <person name="Caskin T.P."/>
            <person name="Diamond M."/>
            <person name="Durham M.E."/>
            <person name="Foxe J.M."/>
            <person name="Go M."/>
            <person name="Henderson B.A."/>
            <person name="Jones I.B."/>
            <person name="McGettigan J.A."/>
            <person name="Micheletti S.J."/>
            <person name="Nasrallah M.E."/>
            <person name="Ortiz D."/>
            <person name="Piller C.R."/>
            <person name="Privatt S.R."/>
            <person name="Schneider S.L."/>
            <person name="Sharp S."/>
            <person name="Smith T.C."/>
            <person name="Stanton J.D."/>
            <person name="Ullery H.E."/>
            <person name="Wilson R.J."/>
            <person name="Serrano M.G."/>
            <person name="Buck G."/>
            <person name="Lee V."/>
            <person name="Wang Y."/>
            <person name="Carvalho R."/>
            <person name="Voegtly L."/>
            <person name="Shi R."/>
            <person name="Duckworth R."/>
            <person name="Johnson A."/>
            <person name="Loviza R."/>
            <person name="Walstead R."/>
            <person name="Shah Z."/>
            <person name="Kiflezghi M."/>
            <person name="Wade K."/>
            <person name="Ball S.L."/>
            <person name="Bradley K.W."/>
            <person name="Asai D.J."/>
            <person name="Bowman C.A."/>
            <person name="Russell D.A."/>
            <person name="Pope W.H."/>
            <person name="Jacobs-Sera D."/>
            <person name="Hendrix R.W."/>
            <person name="Hatfull G.F."/>
        </authorList>
    </citation>
    <scope>NUCLEOTIDE SEQUENCE [LARGE SCALE GENOMIC DNA]</scope>
    <source>
        <strain evidence="1 2">DSM 27648</strain>
    </source>
</reference>
<name>A0A0K1QFD5_9BACT</name>
<sequence>MADESAAGVLTMARHVTTELALQTPSESVVLGDVGDTAEVVSLPRA</sequence>
<protein>
    <submittedName>
        <fullName evidence="1">Uncharacterized protein</fullName>
    </submittedName>
</protein>
<dbReference type="KEGG" id="llu:AKJ09_10808"/>
<keyword evidence="2" id="KW-1185">Reference proteome</keyword>
<gene>
    <name evidence="1" type="ORF">AKJ09_10808</name>
</gene>
<dbReference type="AlphaFoldDB" id="A0A0K1QFD5"/>
<proteinExistence type="predicted"/>
<evidence type="ECO:0000313" key="1">
    <source>
        <dbReference type="EMBL" id="AKV04145.1"/>
    </source>
</evidence>
<evidence type="ECO:0000313" key="2">
    <source>
        <dbReference type="Proteomes" id="UP000064967"/>
    </source>
</evidence>
<accession>A0A0K1QFD5</accession>
<organism evidence="1 2">
    <name type="scientific">Labilithrix luteola</name>
    <dbReference type="NCBI Taxonomy" id="1391654"/>
    <lineage>
        <taxon>Bacteria</taxon>
        <taxon>Pseudomonadati</taxon>
        <taxon>Myxococcota</taxon>
        <taxon>Polyangia</taxon>
        <taxon>Polyangiales</taxon>
        <taxon>Labilitrichaceae</taxon>
        <taxon>Labilithrix</taxon>
    </lineage>
</organism>